<keyword evidence="1" id="KW-0812">Transmembrane</keyword>
<feature type="transmembrane region" description="Helical" evidence="1">
    <location>
        <begin position="56"/>
        <end position="77"/>
    </location>
</feature>
<name>A0A091DAX4_FUKDA</name>
<gene>
    <name evidence="2" type="ORF">H920_11169</name>
</gene>
<dbReference type="AlphaFoldDB" id="A0A091DAX4"/>
<evidence type="ECO:0000313" key="3">
    <source>
        <dbReference type="Proteomes" id="UP000028990"/>
    </source>
</evidence>
<keyword evidence="1" id="KW-0472">Membrane</keyword>
<keyword evidence="2" id="KW-0675">Receptor</keyword>
<dbReference type="EMBL" id="KN122907">
    <property type="protein sequence ID" value="KFO27430.1"/>
    <property type="molecule type" value="Genomic_DNA"/>
</dbReference>
<evidence type="ECO:0000313" key="2">
    <source>
        <dbReference type="EMBL" id="KFO27430.1"/>
    </source>
</evidence>
<keyword evidence="1" id="KW-1133">Transmembrane helix</keyword>
<dbReference type="eggNOG" id="ENOG502QU1X">
    <property type="taxonomic scope" value="Eukaryota"/>
</dbReference>
<accession>A0A091DAX4</accession>
<keyword evidence="3" id="KW-1185">Reference proteome</keyword>
<dbReference type="Proteomes" id="UP000028990">
    <property type="component" value="Unassembled WGS sequence"/>
</dbReference>
<reference evidence="2 3" key="1">
    <citation type="submission" date="2013-11" db="EMBL/GenBank/DDBJ databases">
        <title>The Damaraland mole rat (Fukomys damarensis) genome and evolution of African mole rats.</title>
        <authorList>
            <person name="Gladyshev V.N."/>
            <person name="Fang X."/>
        </authorList>
    </citation>
    <scope>NUCLEOTIDE SEQUENCE [LARGE SCALE GENOMIC DNA]</scope>
    <source>
        <tissue evidence="2">Liver</tissue>
    </source>
</reference>
<evidence type="ECO:0000256" key="1">
    <source>
        <dbReference type="SAM" id="Phobius"/>
    </source>
</evidence>
<organism evidence="2 3">
    <name type="scientific">Fukomys damarensis</name>
    <name type="common">Damaraland mole rat</name>
    <name type="synonym">Cryptomys damarensis</name>
    <dbReference type="NCBI Taxonomy" id="885580"/>
    <lineage>
        <taxon>Eukaryota</taxon>
        <taxon>Metazoa</taxon>
        <taxon>Chordata</taxon>
        <taxon>Craniata</taxon>
        <taxon>Vertebrata</taxon>
        <taxon>Euteleostomi</taxon>
        <taxon>Mammalia</taxon>
        <taxon>Eutheria</taxon>
        <taxon>Euarchontoglires</taxon>
        <taxon>Glires</taxon>
        <taxon>Rodentia</taxon>
        <taxon>Hystricomorpha</taxon>
        <taxon>Bathyergidae</taxon>
        <taxon>Fukomys</taxon>
    </lineage>
</organism>
<proteinExistence type="predicted"/>
<protein>
    <submittedName>
        <fullName evidence="2">Putative G-protein coupled receptor 157</fullName>
    </submittedName>
</protein>
<sequence length="107" mass="11631">MGATGRGSSQTLAGLCVMFVQEAISKYTALELLHNVGRERGSRGARTNTDAGMLEALLRLAAGSFFWTVAIALYLYLSIVRAARGPRPDRLFWVFHGVSGHMHHLSG</sequence>